<dbReference type="Proteomes" id="UP001152320">
    <property type="component" value="Chromosome 1"/>
</dbReference>
<keyword evidence="3" id="KW-1185">Reference proteome</keyword>
<reference evidence="2" key="1">
    <citation type="submission" date="2021-10" db="EMBL/GenBank/DDBJ databases">
        <title>Tropical sea cucumber genome reveals ecological adaptation and Cuvierian tubules defense mechanism.</title>
        <authorList>
            <person name="Chen T."/>
        </authorList>
    </citation>
    <scope>NUCLEOTIDE SEQUENCE</scope>
    <source>
        <strain evidence="2">Nanhai2018</strain>
        <tissue evidence="2">Muscle</tissue>
    </source>
</reference>
<proteinExistence type="predicted"/>
<feature type="transmembrane region" description="Helical" evidence="1">
    <location>
        <begin position="33"/>
        <end position="58"/>
    </location>
</feature>
<accession>A0A9Q1CNY5</accession>
<dbReference type="AlphaFoldDB" id="A0A9Q1CNY5"/>
<gene>
    <name evidence="2" type="ORF">HOLleu_00320</name>
</gene>
<comment type="caution">
    <text evidence="2">The sequence shown here is derived from an EMBL/GenBank/DDBJ whole genome shotgun (WGS) entry which is preliminary data.</text>
</comment>
<dbReference type="EMBL" id="JAIZAY010000001">
    <property type="protein sequence ID" value="KAJ8048140.1"/>
    <property type="molecule type" value="Genomic_DNA"/>
</dbReference>
<evidence type="ECO:0000313" key="3">
    <source>
        <dbReference type="Proteomes" id="UP001152320"/>
    </source>
</evidence>
<evidence type="ECO:0000313" key="2">
    <source>
        <dbReference type="EMBL" id="KAJ8048140.1"/>
    </source>
</evidence>
<keyword evidence="1" id="KW-0812">Transmembrane</keyword>
<sequence>MFPPVLLVSMEKTVRKRAHRVPLEPTVPSHATAWMTIVIEFPVTVPMVALLVTMDLTVKIVLNENRKLILKDAADFYINERLCSDFLEVKALLGHVHAKPR</sequence>
<keyword evidence="1" id="KW-1133">Transmembrane helix</keyword>
<evidence type="ECO:0000256" key="1">
    <source>
        <dbReference type="SAM" id="Phobius"/>
    </source>
</evidence>
<keyword evidence="1" id="KW-0472">Membrane</keyword>
<protein>
    <submittedName>
        <fullName evidence="2">Uncharacterized protein</fullName>
    </submittedName>
</protein>
<name>A0A9Q1CNY5_HOLLE</name>
<organism evidence="2 3">
    <name type="scientific">Holothuria leucospilota</name>
    <name type="common">Black long sea cucumber</name>
    <name type="synonym">Mertensiothuria leucospilota</name>
    <dbReference type="NCBI Taxonomy" id="206669"/>
    <lineage>
        <taxon>Eukaryota</taxon>
        <taxon>Metazoa</taxon>
        <taxon>Echinodermata</taxon>
        <taxon>Eleutherozoa</taxon>
        <taxon>Echinozoa</taxon>
        <taxon>Holothuroidea</taxon>
        <taxon>Aspidochirotacea</taxon>
        <taxon>Aspidochirotida</taxon>
        <taxon>Holothuriidae</taxon>
        <taxon>Holothuria</taxon>
    </lineage>
</organism>